<dbReference type="InterPro" id="IPR015376">
    <property type="entry name" value="Znr_NADH_PPase"/>
</dbReference>
<comment type="catalytic activity">
    <reaction evidence="9">
        <text>a 5'-end NAD(+)-phospho-ribonucleoside in mRNA + H2O = a 5'-end phospho-adenosine-phospho-ribonucleoside in mRNA + beta-nicotinamide D-ribonucleotide + 2 H(+)</text>
        <dbReference type="Rhea" id="RHEA:60876"/>
        <dbReference type="Rhea" id="RHEA-COMP:15698"/>
        <dbReference type="Rhea" id="RHEA-COMP:15719"/>
        <dbReference type="ChEBI" id="CHEBI:14649"/>
        <dbReference type="ChEBI" id="CHEBI:15377"/>
        <dbReference type="ChEBI" id="CHEBI:15378"/>
        <dbReference type="ChEBI" id="CHEBI:144029"/>
        <dbReference type="ChEBI" id="CHEBI:144051"/>
    </reaction>
    <physiologicalReaction direction="left-to-right" evidence="9">
        <dbReference type="Rhea" id="RHEA:60877"/>
    </physiologicalReaction>
</comment>
<dbReference type="InterPro" id="IPR020084">
    <property type="entry name" value="NUDIX_hydrolase_CS"/>
</dbReference>
<keyword evidence="8" id="KW-0520">NAD</keyword>
<reference evidence="11" key="2">
    <citation type="submission" date="2013-06" db="EMBL/GenBank/DDBJ databases">
        <title>Draft genome sequence of Clostridium hylemonae (DSM 15053).</title>
        <authorList>
            <person name="Sudarsanam P."/>
            <person name="Ley R."/>
            <person name="Guruge J."/>
            <person name="Turnbaugh P.J."/>
            <person name="Mahowald M."/>
            <person name="Liep D."/>
            <person name="Gordon J."/>
        </authorList>
    </citation>
    <scope>NUCLEOTIDE SEQUENCE</scope>
    <source>
        <strain evidence="11">DSM 15053</strain>
    </source>
</reference>
<evidence type="ECO:0000256" key="7">
    <source>
        <dbReference type="ARBA" id="ARBA00022842"/>
    </source>
</evidence>
<accession>C0C4M6</accession>
<dbReference type="Gene3D" id="3.90.79.20">
    <property type="match status" value="1"/>
</dbReference>
<evidence type="ECO:0000313" key="12">
    <source>
        <dbReference type="Proteomes" id="UP000004893"/>
    </source>
</evidence>
<evidence type="ECO:0000256" key="3">
    <source>
        <dbReference type="ARBA" id="ARBA00009595"/>
    </source>
</evidence>
<dbReference type="SUPFAM" id="SSF55811">
    <property type="entry name" value="Nudix"/>
    <property type="match status" value="1"/>
</dbReference>
<evidence type="ECO:0000256" key="2">
    <source>
        <dbReference type="ARBA" id="ARBA00001947"/>
    </source>
</evidence>
<dbReference type="HOGENOM" id="CLU_037162_0_1_9"/>
<keyword evidence="12" id="KW-1185">Reference proteome</keyword>
<dbReference type="InterPro" id="IPR000086">
    <property type="entry name" value="NUDIX_hydrolase_dom"/>
</dbReference>
<evidence type="ECO:0000256" key="5">
    <source>
        <dbReference type="ARBA" id="ARBA00022723"/>
    </source>
</evidence>
<evidence type="ECO:0000256" key="9">
    <source>
        <dbReference type="ARBA" id="ARBA00023679"/>
    </source>
</evidence>
<comment type="similarity">
    <text evidence="3">Belongs to the Nudix hydrolase family. NudC subfamily.</text>
</comment>
<evidence type="ECO:0000256" key="8">
    <source>
        <dbReference type="ARBA" id="ARBA00023027"/>
    </source>
</evidence>
<comment type="cofactor">
    <cofactor evidence="1">
        <name>Mg(2+)</name>
        <dbReference type="ChEBI" id="CHEBI:18420"/>
    </cofactor>
</comment>
<dbReference type="EC" id="3.6.1.22" evidence="4"/>
<name>C0C4M6_9FIRM</name>
<evidence type="ECO:0000313" key="11">
    <source>
        <dbReference type="EMBL" id="EEG73019.1"/>
    </source>
</evidence>
<proteinExistence type="inferred from homology"/>
<dbReference type="STRING" id="553973.CLOHYLEM_07042"/>
<dbReference type="InterPro" id="IPR050241">
    <property type="entry name" value="NAD-cap_RNA_hydrolase_NudC"/>
</dbReference>
<feature type="domain" description="Nudix hydrolase" evidence="10">
    <location>
        <begin position="159"/>
        <end position="286"/>
    </location>
</feature>
<dbReference type="PANTHER" id="PTHR42904">
    <property type="entry name" value="NUDIX HYDROLASE, NUDC SUBFAMILY"/>
    <property type="match status" value="1"/>
</dbReference>
<sequence length="287" mass="33156">MSRRREVIMIQDIEPHCFSNEYRPKAPDGASFLLCYSGRKVLLRKTGQEEIAFPTFEEMEPYTEGLYEEYTYLFSIDGQRFYLGEGIGFYEAGDFTLEDTEIFRTAVPRHMAFAGITGAQLYRWYGSHRFCGRCGSRTKPDGKERMLKCPSCGNMEYPKIMPAVIIGLTHGNRLLMSKYANREFKKYALLAGFAEIGESIEDTVRREVMEEVGLKVKNITYYKSQPWSFSDTLLLGFYAELDGDEEITLDKEELALAEWFEREDIPVKASDLSLTNEMIMRFKNAEM</sequence>
<dbReference type="GO" id="GO:0006742">
    <property type="term" value="P:NADP+ catabolic process"/>
    <property type="evidence" value="ECO:0007669"/>
    <property type="project" value="TreeGrafter"/>
</dbReference>
<keyword evidence="6 11" id="KW-0378">Hydrolase</keyword>
<evidence type="ECO:0000259" key="10">
    <source>
        <dbReference type="PROSITE" id="PS51462"/>
    </source>
</evidence>
<evidence type="ECO:0000256" key="6">
    <source>
        <dbReference type="ARBA" id="ARBA00022801"/>
    </source>
</evidence>
<dbReference type="Pfam" id="PF00293">
    <property type="entry name" value="NUDIX"/>
    <property type="match status" value="1"/>
</dbReference>
<keyword evidence="7" id="KW-0460">Magnesium</keyword>
<dbReference type="PANTHER" id="PTHR42904:SF6">
    <property type="entry name" value="NAD-CAPPED RNA HYDROLASE NUDT12"/>
    <property type="match status" value="1"/>
</dbReference>
<dbReference type="Gene3D" id="3.90.79.10">
    <property type="entry name" value="Nucleoside Triphosphate Pyrophosphohydrolase"/>
    <property type="match status" value="1"/>
</dbReference>
<dbReference type="CDD" id="cd03429">
    <property type="entry name" value="NUDIX_NADH_pyrophosphatase_Nudt13"/>
    <property type="match status" value="1"/>
</dbReference>
<dbReference type="GO" id="GO:0019677">
    <property type="term" value="P:NAD+ catabolic process"/>
    <property type="evidence" value="ECO:0007669"/>
    <property type="project" value="TreeGrafter"/>
</dbReference>
<dbReference type="GO" id="GO:0046872">
    <property type="term" value="F:metal ion binding"/>
    <property type="evidence" value="ECO:0007669"/>
    <property type="project" value="UniProtKB-KW"/>
</dbReference>
<keyword evidence="5" id="KW-0479">Metal-binding</keyword>
<protein>
    <recommendedName>
        <fullName evidence="4">NAD(+) diphosphatase</fullName>
        <ecNumber evidence="4">3.6.1.22</ecNumber>
    </recommendedName>
</protein>
<dbReference type="AlphaFoldDB" id="C0C4M6"/>
<dbReference type="GO" id="GO:0005829">
    <property type="term" value="C:cytosol"/>
    <property type="evidence" value="ECO:0007669"/>
    <property type="project" value="TreeGrafter"/>
</dbReference>
<dbReference type="Pfam" id="PF09297">
    <property type="entry name" value="Zn_ribbon_NUD"/>
    <property type="match status" value="1"/>
</dbReference>
<dbReference type="EMBL" id="ABYI02000034">
    <property type="protein sequence ID" value="EEG73019.1"/>
    <property type="molecule type" value="Genomic_DNA"/>
</dbReference>
<organism evidence="11 12">
    <name type="scientific">[Clostridium] hylemonae DSM 15053</name>
    <dbReference type="NCBI Taxonomy" id="553973"/>
    <lineage>
        <taxon>Bacteria</taxon>
        <taxon>Bacillati</taxon>
        <taxon>Bacillota</taxon>
        <taxon>Clostridia</taxon>
        <taxon>Lachnospirales</taxon>
        <taxon>Lachnospiraceae</taxon>
    </lineage>
</organism>
<dbReference type="eggNOG" id="COG2816">
    <property type="taxonomic scope" value="Bacteria"/>
</dbReference>
<evidence type="ECO:0000256" key="4">
    <source>
        <dbReference type="ARBA" id="ARBA00012381"/>
    </source>
</evidence>
<comment type="cofactor">
    <cofactor evidence="2">
        <name>Zn(2+)</name>
        <dbReference type="ChEBI" id="CHEBI:29105"/>
    </cofactor>
</comment>
<dbReference type="PROSITE" id="PS00893">
    <property type="entry name" value="NUDIX_BOX"/>
    <property type="match status" value="1"/>
</dbReference>
<dbReference type="PROSITE" id="PS51462">
    <property type="entry name" value="NUDIX"/>
    <property type="match status" value="1"/>
</dbReference>
<dbReference type="Proteomes" id="UP000004893">
    <property type="component" value="Unassembled WGS sequence"/>
</dbReference>
<reference evidence="11" key="1">
    <citation type="submission" date="2009-02" db="EMBL/GenBank/DDBJ databases">
        <authorList>
            <person name="Fulton L."/>
            <person name="Clifton S."/>
            <person name="Fulton B."/>
            <person name="Xu J."/>
            <person name="Minx P."/>
            <person name="Pepin K.H."/>
            <person name="Johnson M."/>
            <person name="Bhonagiri V."/>
            <person name="Nash W.E."/>
            <person name="Mardis E.R."/>
            <person name="Wilson R.K."/>
        </authorList>
    </citation>
    <scope>NUCLEOTIDE SEQUENCE [LARGE SCALE GENOMIC DNA]</scope>
    <source>
        <strain evidence="11">DSM 15053</strain>
    </source>
</reference>
<dbReference type="InterPro" id="IPR015797">
    <property type="entry name" value="NUDIX_hydrolase-like_dom_sf"/>
</dbReference>
<gene>
    <name evidence="11" type="ORF">CLOHYLEM_07042</name>
</gene>
<comment type="caution">
    <text evidence="11">The sequence shown here is derived from an EMBL/GenBank/DDBJ whole genome shotgun (WGS) entry which is preliminary data.</text>
</comment>
<evidence type="ECO:0000256" key="1">
    <source>
        <dbReference type="ARBA" id="ARBA00001946"/>
    </source>
</evidence>
<dbReference type="InterPro" id="IPR049734">
    <property type="entry name" value="NudC-like_C"/>
</dbReference>
<dbReference type="GO" id="GO:0035529">
    <property type="term" value="F:NADH pyrophosphatase activity"/>
    <property type="evidence" value="ECO:0007669"/>
    <property type="project" value="TreeGrafter"/>
</dbReference>
<dbReference type="NCBIfam" id="NF001299">
    <property type="entry name" value="PRK00241.1"/>
    <property type="match status" value="1"/>
</dbReference>